<evidence type="ECO:0000313" key="2">
    <source>
        <dbReference type="EMBL" id="MCM1983271.1"/>
    </source>
</evidence>
<name>A0ABD4T397_9CYAN</name>
<dbReference type="Pfam" id="PF04965">
    <property type="entry name" value="GPW_gp25"/>
    <property type="match status" value="1"/>
</dbReference>
<comment type="caution">
    <text evidence="2">The sequence shown here is derived from an EMBL/GenBank/DDBJ whole genome shotgun (WGS) entry which is preliminary data.</text>
</comment>
<dbReference type="AlphaFoldDB" id="A0ABD4T397"/>
<evidence type="ECO:0000259" key="1">
    <source>
        <dbReference type="Pfam" id="PF04965"/>
    </source>
</evidence>
<evidence type="ECO:0000313" key="3">
    <source>
        <dbReference type="Proteomes" id="UP000031561"/>
    </source>
</evidence>
<feature type="domain" description="IraD/Gp25-like" evidence="1">
    <location>
        <begin position="26"/>
        <end position="112"/>
    </location>
</feature>
<dbReference type="RefSeq" id="WP_166282239.1">
    <property type="nucleotide sequence ID" value="NZ_JTHE03000060.1"/>
</dbReference>
<gene>
    <name evidence="2" type="ORF">QQ91_0010620</name>
</gene>
<dbReference type="Gene3D" id="3.10.450.40">
    <property type="match status" value="1"/>
</dbReference>
<accession>A0ABD4T397</accession>
<sequence>MNATTRFNFPLTVNRALGRLGQEPDYEAYIRQLIRQVLLTNQGERINRPTFGAGVRRLIFAPNSPATASLAQTLVYQALTTWLGTLIRTDSVQVDSDNERLNIAIAYTILAKREQRFLNLEVTL</sequence>
<reference evidence="2 3" key="1">
    <citation type="journal article" date="2015" name="Genome Announc.">
        <title>Draft Genome Sequence of Filamentous Marine Cyanobacterium Lyngbya confervoides Strain BDU141951.</title>
        <authorList>
            <person name="Chandrababunaidu M.M."/>
            <person name="Sen D."/>
            <person name="Tripathy S."/>
        </authorList>
    </citation>
    <scope>NUCLEOTIDE SEQUENCE [LARGE SCALE GENOMIC DNA]</scope>
    <source>
        <strain evidence="2 3">BDU141951</strain>
    </source>
</reference>
<protein>
    <submittedName>
        <fullName evidence="2">GPW/gp25 family protein</fullName>
    </submittedName>
</protein>
<dbReference type="SUPFAM" id="SSF160719">
    <property type="entry name" value="gpW/gp25-like"/>
    <property type="match status" value="1"/>
</dbReference>
<keyword evidence="3" id="KW-1185">Reference proteome</keyword>
<dbReference type="EMBL" id="JTHE03000060">
    <property type="protein sequence ID" value="MCM1983271.1"/>
    <property type="molecule type" value="Genomic_DNA"/>
</dbReference>
<organism evidence="2 3">
    <name type="scientific">Lyngbya confervoides BDU141951</name>
    <dbReference type="NCBI Taxonomy" id="1574623"/>
    <lineage>
        <taxon>Bacteria</taxon>
        <taxon>Bacillati</taxon>
        <taxon>Cyanobacteriota</taxon>
        <taxon>Cyanophyceae</taxon>
        <taxon>Oscillatoriophycideae</taxon>
        <taxon>Oscillatoriales</taxon>
        <taxon>Microcoleaceae</taxon>
        <taxon>Lyngbya</taxon>
    </lineage>
</organism>
<proteinExistence type="predicted"/>
<dbReference type="InterPro" id="IPR007048">
    <property type="entry name" value="IraD/Gp25-like"/>
</dbReference>
<dbReference type="Proteomes" id="UP000031561">
    <property type="component" value="Unassembled WGS sequence"/>
</dbReference>